<organism evidence="1 2">
    <name type="scientific">Paenibacillus spiritus</name>
    <dbReference type="NCBI Taxonomy" id="2496557"/>
    <lineage>
        <taxon>Bacteria</taxon>
        <taxon>Bacillati</taxon>
        <taxon>Bacillota</taxon>
        <taxon>Bacilli</taxon>
        <taxon>Bacillales</taxon>
        <taxon>Paenibacillaceae</taxon>
        <taxon>Paenibacillus</taxon>
    </lineage>
</organism>
<gene>
    <name evidence="1" type="ORF">F4V43_19255</name>
</gene>
<evidence type="ECO:0000313" key="1">
    <source>
        <dbReference type="EMBL" id="KAA8995652.1"/>
    </source>
</evidence>
<comment type="caution">
    <text evidence="1">The sequence shown here is derived from an EMBL/GenBank/DDBJ whole genome shotgun (WGS) entry which is preliminary data.</text>
</comment>
<accession>A0A5J5FT34</accession>
<keyword evidence="2" id="KW-1185">Reference proteome</keyword>
<reference evidence="1 2" key="1">
    <citation type="submission" date="2019-09" db="EMBL/GenBank/DDBJ databases">
        <title>Bacillus ochoae sp. nov., Paenibacillus whitsoniae sp. nov., Paenibacillus spiritus sp. nov. Isolated from the Mars Exploration Rover during spacecraft assembly.</title>
        <authorList>
            <person name="Seuylemezian A."/>
            <person name="Vaishampayan P."/>
        </authorList>
    </citation>
    <scope>NUCLEOTIDE SEQUENCE [LARGE SCALE GENOMIC DNA]</scope>
    <source>
        <strain evidence="1 2">MER_111</strain>
    </source>
</reference>
<evidence type="ECO:0000313" key="2">
    <source>
        <dbReference type="Proteomes" id="UP000367750"/>
    </source>
</evidence>
<protein>
    <submittedName>
        <fullName evidence="1">Uncharacterized protein</fullName>
    </submittedName>
</protein>
<proteinExistence type="predicted"/>
<dbReference type="AlphaFoldDB" id="A0A5J5FT34"/>
<dbReference type="RefSeq" id="WP_150459887.1">
    <property type="nucleotide sequence ID" value="NZ_VYKK01000040.1"/>
</dbReference>
<dbReference type="OrthoDB" id="2581149at2"/>
<name>A0A5J5FT34_9BACL</name>
<dbReference type="EMBL" id="VYKK01000040">
    <property type="protein sequence ID" value="KAA8995652.1"/>
    <property type="molecule type" value="Genomic_DNA"/>
</dbReference>
<sequence length="281" mass="31501">MISGTNGVAGALQVLNSALTLEEDEAAEQVTALAVAKDWGALGPATDRAKQLESFRKRVETLIKDWQRSQSSSGSASSAELQAIRHDISVPVEERSTWGFVGRNVRVETDGSTKYSNLIPRNLLFSLMMEAYKLIKLNGFVKTSQVLPGTEEMIREMSDYKSESTNRLPIYVAFKVLLIDGILIKNSHKYSFAPGGEDKFFDLLALIDGKDEDKKEFVPHEEAVRRLREAGETEMADDLDAYANKTSQKGGWDGAVTGEQGDLYKRHGKRMREIIWPYRYR</sequence>
<dbReference type="Proteomes" id="UP000367750">
    <property type="component" value="Unassembled WGS sequence"/>
</dbReference>